<feature type="compositionally biased region" description="Polar residues" evidence="1">
    <location>
        <begin position="1238"/>
        <end position="1248"/>
    </location>
</feature>
<dbReference type="Pfam" id="PF01302">
    <property type="entry name" value="CAP_GLY"/>
    <property type="match status" value="1"/>
</dbReference>
<dbReference type="RefSeq" id="XP_022250039.1">
    <property type="nucleotide sequence ID" value="XM_022394331.1"/>
</dbReference>
<feature type="compositionally biased region" description="Polar residues" evidence="1">
    <location>
        <begin position="252"/>
        <end position="279"/>
    </location>
</feature>
<dbReference type="Gene3D" id="2.30.30.190">
    <property type="entry name" value="CAP Gly-rich-like domain"/>
    <property type="match status" value="1"/>
</dbReference>
<dbReference type="Proteomes" id="UP000694941">
    <property type="component" value="Unplaced"/>
</dbReference>
<feature type="region of interest" description="Disordered" evidence="1">
    <location>
        <begin position="154"/>
        <end position="194"/>
    </location>
</feature>
<feature type="compositionally biased region" description="Polar residues" evidence="1">
    <location>
        <begin position="1199"/>
        <end position="1216"/>
    </location>
</feature>
<feature type="compositionally biased region" description="Low complexity" evidence="1">
    <location>
        <begin position="177"/>
        <end position="194"/>
    </location>
</feature>
<feature type="domain" description="CAP-Gly" evidence="2">
    <location>
        <begin position="87"/>
        <end position="129"/>
    </location>
</feature>
<organism evidence="3 4">
    <name type="scientific">Limulus polyphemus</name>
    <name type="common">Atlantic horseshoe crab</name>
    <dbReference type="NCBI Taxonomy" id="6850"/>
    <lineage>
        <taxon>Eukaryota</taxon>
        <taxon>Metazoa</taxon>
        <taxon>Ecdysozoa</taxon>
        <taxon>Arthropoda</taxon>
        <taxon>Chelicerata</taxon>
        <taxon>Merostomata</taxon>
        <taxon>Xiphosura</taxon>
        <taxon>Limulidae</taxon>
        <taxon>Limulus</taxon>
    </lineage>
</organism>
<dbReference type="PROSITE" id="PS50245">
    <property type="entry name" value="CAP_GLY_2"/>
    <property type="match status" value="1"/>
</dbReference>
<proteinExistence type="predicted"/>
<evidence type="ECO:0000313" key="3">
    <source>
        <dbReference type="Proteomes" id="UP000694941"/>
    </source>
</evidence>
<sequence>MNKLLEKELLDHVSSQDSTTLKPKSFIPKSVSTLTKDDCRSWQGSSDSWSITDHLDDVSSLQSDRIRLIGQRVRVAGVKEGIIRYFGPVQFAEGCWCGIELDEPIGKNDGSVQGTRYFSCGQNFGIFAPIRKVETVFSLKDSLVSYKNVEENQHSRPCSLTEQRSSDFKFPPIADKSQNSARSWSQSSNTNSSQIRNNFSVMMQHVSSSENIRKSSEDQSSQFCEETISRCSLSTTLNKHERSRDHRLLTGFSDSDPLNFNDSEQGNNDQKSNQDISSSSEDDEYNELNKEIPTIHTDKQSYELGSFYFDYHVENPLLSQSCYMFDSETFESDDDSKQDLSLDDLQQQQMSFDLGGLLKDDDDDFDGGFWADQEDSLGILTPNQMKDFTVISEQHTSKVSDLDAVTLPKTFSCDEVSELPDSEIVEDITVEYGDEILQNSSLSITNPIIPAHRPHHIYSSSYVPQTSTPVQGVCHDLSSNISKSTTLPPELHHVSLSSVCSASSSIKEREISYLLYGLQAEDCWESSDSVEVIAEDVLSSNKWTTVYRNDTHLKEIDYDKPLAPNTHESTKTYSDLRYSNYPKVSDSNFLKIKIGEASTTQLEQQVNNLIAAQTDTNKENSVCDNGKTLSGVPRDQINNILPKDDEIINPDEKYHAGTLKNMVLEAEKQEYVKNCLLTEISEKSSLPVHSKYSPSKTMCKEQELMREGMIISKEKEYSKKVRKDRVEGEPIEAVCHADEEVEYEESGLGTLTCSGEEACMKFSTYSQDSGVASDGHESERQLKAGSMTDSDFFTDGGLGTSIAESESEHSGESRPYRQNYKDFYRLTQDDVCPEHHKTTDKIRFQTEGHQDISVPFADKMDLKWEVKLTRVPEESISNSNSCCVSSPEETEKNHIEIENALKQENVDESEDMSETDKFPQAVVNMVNEKMSLADEKDKNILFETEPLTSKTNKNVENEIVTKTNRKWGKSEKSNGTSDTSMSNSEKRPKYPRKNVKSKIKEMFEKPKGREGEEEKKLVSRTIKKSRWDAVTTKIAASLDEDKSKPKKKEIKSKINTNLVAARQIVRNKSSNPNSEGLKHLVGKERSTRGRHFTKAENKAILQSQRDNVISRNDVTVCKTSKRTGDQLWTPTRSVQPEYNFDQETITRYQISSTASPSSDLSSTSFVFRTPSQRNIGKKNAVDKTISTGSITISKKKTSLRSNTSAKTYGQVTSPTEPLNRHTNHTNQALKSSKPPVTKTASLSSSRTTSYKKKESSIEKGRQTTDHRKNQEYVQEIQRLGALCETRTKELNLLKMQLKHAILGFDSFCVIVKYLTEEVCTVSLILSNS</sequence>
<reference evidence="4" key="1">
    <citation type="submission" date="2025-08" db="UniProtKB">
        <authorList>
            <consortium name="RefSeq"/>
        </authorList>
    </citation>
    <scope>IDENTIFICATION</scope>
    <source>
        <tissue evidence="4">Muscle</tissue>
    </source>
</reference>
<dbReference type="PANTHER" id="PTHR18916">
    <property type="entry name" value="DYNACTIN 1-RELATED MICROTUBULE-BINDING"/>
    <property type="match status" value="1"/>
</dbReference>
<feature type="compositionally biased region" description="Polar residues" evidence="1">
    <location>
        <begin position="973"/>
        <end position="983"/>
    </location>
</feature>
<evidence type="ECO:0000259" key="2">
    <source>
        <dbReference type="PROSITE" id="PS50245"/>
    </source>
</evidence>
<accession>A0ABM1T2D3</accession>
<protein>
    <submittedName>
        <fullName evidence="4">Uncharacterized protein LOC111087503 isoform X1</fullName>
    </submittedName>
</protein>
<feature type="region of interest" description="Disordered" evidence="1">
    <location>
        <begin position="249"/>
        <end position="284"/>
    </location>
</feature>
<dbReference type="PANTHER" id="PTHR18916:SF93">
    <property type="entry name" value="RESTIN HOMOLOG"/>
    <property type="match status" value="1"/>
</dbReference>
<evidence type="ECO:0000256" key="1">
    <source>
        <dbReference type="SAM" id="MobiDB-lite"/>
    </source>
</evidence>
<keyword evidence="3" id="KW-1185">Reference proteome</keyword>
<dbReference type="GeneID" id="111087503"/>
<feature type="compositionally biased region" description="Basic and acidic residues" evidence="1">
    <location>
        <begin position="998"/>
        <end position="1017"/>
    </location>
</feature>
<feature type="region of interest" description="Disordered" evidence="1">
    <location>
        <begin position="1195"/>
        <end position="1266"/>
    </location>
</feature>
<dbReference type="PROSITE" id="PS00845">
    <property type="entry name" value="CAP_GLY_1"/>
    <property type="match status" value="1"/>
</dbReference>
<feature type="compositionally biased region" description="Basic and acidic residues" evidence="1">
    <location>
        <begin position="1251"/>
        <end position="1266"/>
    </location>
</feature>
<dbReference type="SMART" id="SM01052">
    <property type="entry name" value="CAP_GLY"/>
    <property type="match status" value="1"/>
</dbReference>
<dbReference type="InterPro" id="IPR000938">
    <property type="entry name" value="CAP-Gly_domain"/>
</dbReference>
<name>A0ABM1T2D3_LIMPO</name>
<gene>
    <name evidence="4" type="primary">LOC111087503</name>
</gene>
<feature type="region of interest" description="Disordered" evidence="1">
    <location>
        <begin position="947"/>
        <end position="1022"/>
    </location>
</feature>
<dbReference type="InterPro" id="IPR036859">
    <property type="entry name" value="CAP-Gly_dom_sf"/>
</dbReference>
<dbReference type="SUPFAM" id="SSF74924">
    <property type="entry name" value="Cap-Gly domain"/>
    <property type="match status" value="1"/>
</dbReference>
<evidence type="ECO:0000313" key="4">
    <source>
        <dbReference type="RefSeq" id="XP_022250039.1"/>
    </source>
</evidence>